<dbReference type="PANTHER" id="PTHR43429:SF1">
    <property type="entry name" value="NAD(P)H SULFUR OXIDOREDUCTASE (COA-DEPENDENT)"/>
    <property type="match status" value="1"/>
</dbReference>
<reference evidence="10" key="1">
    <citation type="submission" date="2016-10" db="EMBL/GenBank/DDBJ databases">
        <authorList>
            <person name="Varghese N."/>
            <person name="Submissions S."/>
        </authorList>
    </citation>
    <scope>NUCLEOTIDE SEQUENCE [LARGE SCALE GENOMIC DNA]</scope>
    <source>
        <strain evidence="10">DSM 44544</strain>
    </source>
</reference>
<dbReference type="PANTHER" id="PTHR43429">
    <property type="entry name" value="PYRIDINE NUCLEOTIDE-DISULFIDE OXIDOREDUCTASE DOMAIN-CONTAINING"/>
    <property type="match status" value="1"/>
</dbReference>
<evidence type="ECO:0000313" key="10">
    <source>
        <dbReference type="Proteomes" id="UP000199622"/>
    </source>
</evidence>
<feature type="domain" description="FAD/NAD(P)-binding" evidence="8">
    <location>
        <begin position="3"/>
        <end position="309"/>
    </location>
</feature>
<evidence type="ECO:0000256" key="2">
    <source>
        <dbReference type="ARBA" id="ARBA00009130"/>
    </source>
</evidence>
<evidence type="ECO:0000256" key="5">
    <source>
        <dbReference type="ARBA" id="ARBA00023002"/>
    </source>
</evidence>
<comment type="similarity">
    <text evidence="2">Belongs to the class-III pyridine nucleotide-disulfide oxidoreductase family.</text>
</comment>
<dbReference type="Gene3D" id="3.50.50.60">
    <property type="entry name" value="FAD/NAD(P)-binding domain"/>
    <property type="match status" value="2"/>
</dbReference>
<sequence length="450" mass="47865">MTRVLVIGGSDAGISAGLRVHELAPDVRPLLVVADGYPNFSICGIPYHVSGEVSDWRSLAHRTRADLENAGLDLRLNTRAVAVDPDARTVTVTSDRGQEQLVYDQLVIGTGAVPIRPPIEGLNQLGPADGVHLLHTMDDTFALTATLDRSPRSAVVVGGGYIGLEMVEALRTRDIDVTLVERLPQVLSTVDPELGALVADELRAHDVDIRTGTLVHRIERTTAGLKVSGSNGFEKRADVVLVVVGVRPDTALAETAGVKLGVRGAIAVDRGMRTNVDGIFAAGDCVHTYHRLLGQDVYLPLGTTAHKQGRVAGENALGGSREFTGSLGTQVLKVFDLAIARTGLRDHEAVGFRPVTVETVADDHKAYYPGARPIHLRITGDADSGRLLGAQLVGHRDSAVHKRVDTYAAAIHHAMAVADIEDLDLSYTPPLGSPFDAVQTAAQAWVRQAG</sequence>
<dbReference type="GO" id="GO:0016491">
    <property type="term" value="F:oxidoreductase activity"/>
    <property type="evidence" value="ECO:0007669"/>
    <property type="project" value="UniProtKB-KW"/>
</dbReference>
<proteinExistence type="inferred from homology"/>
<keyword evidence="5" id="KW-0560">Oxidoreductase</keyword>
<evidence type="ECO:0000256" key="1">
    <source>
        <dbReference type="ARBA" id="ARBA00001974"/>
    </source>
</evidence>
<evidence type="ECO:0000256" key="3">
    <source>
        <dbReference type="ARBA" id="ARBA00022630"/>
    </source>
</evidence>
<dbReference type="SUPFAM" id="SSF55424">
    <property type="entry name" value="FAD/NAD-linked reductases, dimerisation (C-terminal) domain"/>
    <property type="match status" value="1"/>
</dbReference>
<dbReference type="STRING" id="208445.SAMN04489727_8688"/>
<evidence type="ECO:0000256" key="6">
    <source>
        <dbReference type="ARBA" id="ARBA00023284"/>
    </source>
</evidence>
<name>A0A1H5CAM2_9PSEU</name>
<evidence type="ECO:0000256" key="4">
    <source>
        <dbReference type="ARBA" id="ARBA00022827"/>
    </source>
</evidence>
<dbReference type="Proteomes" id="UP000199622">
    <property type="component" value="Unassembled WGS sequence"/>
</dbReference>
<keyword evidence="6" id="KW-0676">Redox-active center</keyword>
<dbReference type="PRINTS" id="PR00411">
    <property type="entry name" value="PNDRDTASEI"/>
</dbReference>
<comment type="cofactor">
    <cofactor evidence="1">
        <name>FAD</name>
        <dbReference type="ChEBI" id="CHEBI:57692"/>
    </cofactor>
</comment>
<gene>
    <name evidence="9" type="ORF">SAMN04489727_8688</name>
</gene>
<organism evidence="9 10">
    <name type="scientific">Amycolatopsis tolypomycina</name>
    <dbReference type="NCBI Taxonomy" id="208445"/>
    <lineage>
        <taxon>Bacteria</taxon>
        <taxon>Bacillati</taxon>
        <taxon>Actinomycetota</taxon>
        <taxon>Actinomycetes</taxon>
        <taxon>Pseudonocardiales</taxon>
        <taxon>Pseudonocardiaceae</taxon>
        <taxon>Amycolatopsis</taxon>
    </lineage>
</organism>
<dbReference type="Pfam" id="PF07992">
    <property type="entry name" value="Pyr_redox_2"/>
    <property type="match status" value="1"/>
</dbReference>
<dbReference type="EMBL" id="FNSO01000004">
    <property type="protein sequence ID" value="SED63832.1"/>
    <property type="molecule type" value="Genomic_DNA"/>
</dbReference>
<feature type="domain" description="Pyridine nucleotide-disulphide oxidoreductase dimerisation" evidence="7">
    <location>
        <begin position="332"/>
        <end position="431"/>
    </location>
</feature>
<evidence type="ECO:0000313" key="9">
    <source>
        <dbReference type="EMBL" id="SED63832.1"/>
    </source>
</evidence>
<protein>
    <submittedName>
        <fullName evidence="9">NADPH-dependent 2,4-dienoyl-CoA reductase, sulfur reductase</fullName>
    </submittedName>
</protein>
<keyword evidence="10" id="KW-1185">Reference proteome</keyword>
<dbReference type="InterPro" id="IPR036188">
    <property type="entry name" value="FAD/NAD-bd_sf"/>
</dbReference>
<dbReference type="OrthoDB" id="9802028at2"/>
<dbReference type="InterPro" id="IPR023753">
    <property type="entry name" value="FAD/NAD-binding_dom"/>
</dbReference>
<dbReference type="InterPro" id="IPR050260">
    <property type="entry name" value="FAD-bd_OxRdtase"/>
</dbReference>
<evidence type="ECO:0000259" key="8">
    <source>
        <dbReference type="Pfam" id="PF07992"/>
    </source>
</evidence>
<dbReference type="RefSeq" id="WP_091320592.1">
    <property type="nucleotide sequence ID" value="NZ_FNSO01000004.1"/>
</dbReference>
<dbReference type="PRINTS" id="PR00368">
    <property type="entry name" value="FADPNR"/>
</dbReference>
<dbReference type="SUPFAM" id="SSF51905">
    <property type="entry name" value="FAD/NAD(P)-binding domain"/>
    <property type="match status" value="1"/>
</dbReference>
<dbReference type="AlphaFoldDB" id="A0A1H5CAM2"/>
<dbReference type="Pfam" id="PF02852">
    <property type="entry name" value="Pyr_redox_dim"/>
    <property type="match status" value="1"/>
</dbReference>
<keyword evidence="3" id="KW-0285">Flavoprotein</keyword>
<dbReference type="InterPro" id="IPR004099">
    <property type="entry name" value="Pyr_nucl-diS_OxRdtase_dimer"/>
</dbReference>
<keyword evidence="4" id="KW-0274">FAD</keyword>
<evidence type="ECO:0000259" key="7">
    <source>
        <dbReference type="Pfam" id="PF02852"/>
    </source>
</evidence>
<dbReference type="InterPro" id="IPR016156">
    <property type="entry name" value="FAD/NAD-linked_Rdtase_dimer_sf"/>
</dbReference>
<accession>A0A1H5CAM2</accession>